<evidence type="ECO:0000313" key="7">
    <source>
        <dbReference type="Proteomes" id="UP000280960"/>
    </source>
</evidence>
<keyword evidence="7" id="KW-1185">Reference proteome</keyword>
<feature type="domain" description="4Fe-4S ferredoxin-type" evidence="5">
    <location>
        <begin position="100"/>
        <end position="130"/>
    </location>
</feature>
<keyword evidence="1" id="KW-0004">4Fe-4S</keyword>
<feature type="domain" description="4Fe-4S ferredoxin-type" evidence="5">
    <location>
        <begin position="74"/>
        <end position="98"/>
    </location>
</feature>
<evidence type="ECO:0000256" key="2">
    <source>
        <dbReference type="ARBA" id="ARBA00022723"/>
    </source>
</evidence>
<keyword evidence="3" id="KW-0408">Iron</keyword>
<evidence type="ECO:0000256" key="3">
    <source>
        <dbReference type="ARBA" id="ARBA00023004"/>
    </source>
</evidence>
<evidence type="ECO:0000256" key="1">
    <source>
        <dbReference type="ARBA" id="ARBA00022485"/>
    </source>
</evidence>
<dbReference type="PANTHER" id="PTHR42859">
    <property type="entry name" value="OXIDOREDUCTASE"/>
    <property type="match status" value="1"/>
</dbReference>
<sequence length="130" mass="14329">MKIVKTKPELCNGCGECMTACSKILYKVEDPEKSAIRVKEKAEKPGSYEIFVCNHCGECIPVCNTEALYQARNGAVRLEDKKCVGCYICVGFCPNNAMFTHQDINEPIKCIACGACTRVCPTGAIYMDEK</sequence>
<dbReference type="Gene3D" id="3.30.70.20">
    <property type="match status" value="2"/>
</dbReference>
<evidence type="ECO:0000256" key="4">
    <source>
        <dbReference type="ARBA" id="ARBA00023014"/>
    </source>
</evidence>
<dbReference type="AlphaFoldDB" id="A0A3G2R3I1"/>
<feature type="domain" description="4Fe-4S ferredoxin-type" evidence="5">
    <location>
        <begin position="2"/>
        <end position="31"/>
    </location>
</feature>
<reference evidence="6 7" key="1">
    <citation type="submission" date="2018-10" db="EMBL/GenBank/DDBJ databases">
        <authorList>
            <person name="Zhang X."/>
        </authorList>
    </citation>
    <scope>NUCLEOTIDE SEQUENCE [LARGE SCALE GENOMIC DNA]</scope>
    <source>
        <strain evidence="6 7">SK-G1</strain>
    </source>
</reference>
<dbReference type="PROSITE" id="PS51379">
    <property type="entry name" value="4FE4S_FER_2"/>
    <property type="match status" value="4"/>
</dbReference>
<dbReference type="SUPFAM" id="SSF54862">
    <property type="entry name" value="4Fe-4S ferredoxins"/>
    <property type="match status" value="1"/>
</dbReference>
<dbReference type="Pfam" id="PF13187">
    <property type="entry name" value="Fer4_9"/>
    <property type="match status" value="1"/>
</dbReference>
<dbReference type="InterPro" id="IPR017896">
    <property type="entry name" value="4Fe4S_Fe-S-bd"/>
</dbReference>
<dbReference type="GO" id="GO:0051539">
    <property type="term" value="F:4 iron, 4 sulfur cluster binding"/>
    <property type="evidence" value="ECO:0007669"/>
    <property type="project" value="UniProtKB-KW"/>
</dbReference>
<dbReference type="PROSITE" id="PS00198">
    <property type="entry name" value="4FE4S_FER_1"/>
    <property type="match status" value="1"/>
</dbReference>
<keyword evidence="4" id="KW-0411">Iron-sulfur</keyword>
<dbReference type="KEGG" id="bacg:D2962_04815"/>
<dbReference type="GO" id="GO:0046872">
    <property type="term" value="F:metal ion binding"/>
    <property type="evidence" value="ECO:0007669"/>
    <property type="project" value="UniProtKB-KW"/>
</dbReference>
<accession>A0A3G2R3I1</accession>
<evidence type="ECO:0000259" key="5">
    <source>
        <dbReference type="PROSITE" id="PS51379"/>
    </source>
</evidence>
<protein>
    <submittedName>
        <fullName evidence="6">4Fe-4S dicluster domain-containing protein</fullName>
    </submittedName>
</protein>
<gene>
    <name evidence="6" type="ORF">D2962_04815</name>
</gene>
<keyword evidence="2" id="KW-0479">Metal-binding</keyword>
<evidence type="ECO:0000313" key="6">
    <source>
        <dbReference type="EMBL" id="AYO30020.1"/>
    </source>
</evidence>
<name>A0A3G2R3I1_9FIRM</name>
<proteinExistence type="predicted"/>
<dbReference type="RefSeq" id="WP_120766368.1">
    <property type="nucleotide sequence ID" value="NZ_CP033169.1"/>
</dbReference>
<dbReference type="Proteomes" id="UP000280960">
    <property type="component" value="Chromosome"/>
</dbReference>
<dbReference type="InterPro" id="IPR017900">
    <property type="entry name" value="4Fe4S_Fe_S_CS"/>
</dbReference>
<organism evidence="6 7">
    <name type="scientific">Biomaibacter acetigenes</name>
    <dbReference type="NCBI Taxonomy" id="2316383"/>
    <lineage>
        <taxon>Bacteria</taxon>
        <taxon>Bacillati</taxon>
        <taxon>Bacillota</taxon>
        <taxon>Clostridia</taxon>
        <taxon>Thermosediminibacterales</taxon>
        <taxon>Tepidanaerobacteraceae</taxon>
        <taxon>Biomaibacter</taxon>
    </lineage>
</organism>
<dbReference type="InterPro" id="IPR050294">
    <property type="entry name" value="RnfB_subfamily"/>
</dbReference>
<feature type="domain" description="4Fe-4S ferredoxin-type" evidence="5">
    <location>
        <begin position="44"/>
        <end position="73"/>
    </location>
</feature>
<dbReference type="EMBL" id="CP033169">
    <property type="protein sequence ID" value="AYO30020.1"/>
    <property type="molecule type" value="Genomic_DNA"/>
</dbReference>
<dbReference type="PANTHER" id="PTHR42859:SF15">
    <property type="entry name" value="IRON-SULFUR CLUSTER BINDING PROTEIN"/>
    <property type="match status" value="1"/>
</dbReference>
<dbReference type="Pfam" id="PF00037">
    <property type="entry name" value="Fer4"/>
    <property type="match status" value="2"/>
</dbReference>